<protein>
    <recommendedName>
        <fullName evidence="4">Vitelline membrane outer layer protein 1-like</fullName>
    </recommendedName>
</protein>
<dbReference type="PANTHER" id="PTHR18841">
    <property type="entry name" value="VITELLINE MEMBRANE OUTER LAYER PROTEIN I-RELATED"/>
    <property type="match status" value="1"/>
</dbReference>
<feature type="chain" id="PRO_5041728927" description="Vitelline membrane outer layer protein 1-like" evidence="1">
    <location>
        <begin position="21"/>
        <end position="199"/>
    </location>
</feature>
<dbReference type="SUPFAM" id="SSF51092">
    <property type="entry name" value="Vitelline membrane outer protein-I (VMO-I)"/>
    <property type="match status" value="1"/>
</dbReference>
<feature type="signal peptide" evidence="1">
    <location>
        <begin position="1"/>
        <end position="20"/>
    </location>
</feature>
<evidence type="ECO:0000256" key="1">
    <source>
        <dbReference type="SAM" id="SignalP"/>
    </source>
</evidence>
<keyword evidence="1" id="KW-0732">Signal</keyword>
<accession>A0AA88M165</accession>
<evidence type="ECO:0000313" key="2">
    <source>
        <dbReference type="EMBL" id="KAK2827573.1"/>
    </source>
</evidence>
<evidence type="ECO:0008006" key="4">
    <source>
        <dbReference type="Google" id="ProtNLM"/>
    </source>
</evidence>
<dbReference type="PANTHER" id="PTHR18841:SF0">
    <property type="entry name" value="VITELLINE MEMBRANE OUTER LAYER 1 HOMOLOG A-RELATED"/>
    <property type="match status" value="1"/>
</dbReference>
<sequence length="199" mass="21316">MVFVSSIVLPLFVLMSVSNGQIVERTYSGKIEVSNGMGWGSWGYRDMCPYGTYATGFSLKVEASQGDGDDTALNGIALRCTKPMGSTRDPQGYSTVLSDAGSWGTWTQNIWCSKGVLQSFQLRVESGQGRGDDTAANNIRFTCTGGEMLTGSGMDWGQWGGWSQKCVGTGICGIQTKIESPQGSGDDTSLNDVIFFCCE</sequence>
<keyword evidence="3" id="KW-1185">Reference proteome</keyword>
<dbReference type="InterPro" id="IPR005515">
    <property type="entry name" value="VOMI"/>
</dbReference>
<comment type="caution">
    <text evidence="2">The sequence shown here is derived from an EMBL/GenBank/DDBJ whole genome shotgun (WGS) entry which is preliminary data.</text>
</comment>
<dbReference type="InterPro" id="IPR036706">
    <property type="entry name" value="VOMI_sf"/>
</dbReference>
<dbReference type="Proteomes" id="UP001187315">
    <property type="component" value="Unassembled WGS sequence"/>
</dbReference>
<dbReference type="EMBL" id="JAVHJS010000019">
    <property type="protein sequence ID" value="KAK2827573.1"/>
    <property type="molecule type" value="Genomic_DNA"/>
</dbReference>
<dbReference type="AlphaFoldDB" id="A0AA88M165"/>
<name>A0AA88M165_TACVA</name>
<organism evidence="2 3">
    <name type="scientific">Tachysurus vachellii</name>
    <name type="common">Darkbarbel catfish</name>
    <name type="synonym">Pelteobagrus vachellii</name>
    <dbReference type="NCBI Taxonomy" id="175792"/>
    <lineage>
        <taxon>Eukaryota</taxon>
        <taxon>Metazoa</taxon>
        <taxon>Chordata</taxon>
        <taxon>Craniata</taxon>
        <taxon>Vertebrata</taxon>
        <taxon>Euteleostomi</taxon>
        <taxon>Actinopterygii</taxon>
        <taxon>Neopterygii</taxon>
        <taxon>Teleostei</taxon>
        <taxon>Ostariophysi</taxon>
        <taxon>Siluriformes</taxon>
        <taxon>Bagridae</taxon>
        <taxon>Tachysurus</taxon>
    </lineage>
</organism>
<dbReference type="CDD" id="cd00220">
    <property type="entry name" value="VMO-I"/>
    <property type="match status" value="1"/>
</dbReference>
<dbReference type="Gene3D" id="2.100.10.20">
    <property type="entry name" value="Vitelline membrane outer layer protein I (VOMI)"/>
    <property type="match status" value="1"/>
</dbReference>
<dbReference type="GO" id="GO:0005615">
    <property type="term" value="C:extracellular space"/>
    <property type="evidence" value="ECO:0007669"/>
    <property type="project" value="TreeGrafter"/>
</dbReference>
<dbReference type="Pfam" id="PF03762">
    <property type="entry name" value="VOMI"/>
    <property type="match status" value="1"/>
</dbReference>
<reference evidence="2" key="1">
    <citation type="submission" date="2023-08" db="EMBL/GenBank/DDBJ databases">
        <title>Pelteobagrus vachellii genome.</title>
        <authorList>
            <person name="Liu H."/>
        </authorList>
    </citation>
    <scope>NUCLEOTIDE SEQUENCE</scope>
    <source>
        <strain evidence="2">PRFRI_2022a</strain>
        <tissue evidence="2">Muscle</tissue>
    </source>
</reference>
<proteinExistence type="predicted"/>
<evidence type="ECO:0000313" key="3">
    <source>
        <dbReference type="Proteomes" id="UP001187315"/>
    </source>
</evidence>
<gene>
    <name evidence="2" type="ORF">Q7C36_018499</name>
</gene>